<evidence type="ECO:0000313" key="1">
    <source>
        <dbReference type="EMBL" id="OTP74512.1"/>
    </source>
</evidence>
<evidence type="ECO:0008006" key="3">
    <source>
        <dbReference type="Google" id="ProtNLM"/>
    </source>
</evidence>
<sequence>MGAPFLISQASMTLALYTHLYIINGMENIKTLRWIASSKKDLKAMPEVVQDTFGFALHQAQIGLKHIDAKALKGFGSAGVLEVVESAEGGTYRAVYTVRFADAVYVLHCFQKKSTHGIATPKPDMDLIRDRLKIAEELAKERK</sequence>
<dbReference type="Proteomes" id="UP000194546">
    <property type="component" value="Unassembled WGS sequence"/>
</dbReference>
<organism evidence="1 2">
    <name type="scientific">Caballeronia sordidicola</name>
    <name type="common">Burkholderia sordidicola</name>
    <dbReference type="NCBI Taxonomy" id="196367"/>
    <lineage>
        <taxon>Bacteria</taxon>
        <taxon>Pseudomonadati</taxon>
        <taxon>Pseudomonadota</taxon>
        <taxon>Betaproteobacteria</taxon>
        <taxon>Burkholderiales</taxon>
        <taxon>Burkholderiaceae</taxon>
        <taxon>Caballeronia</taxon>
    </lineage>
</organism>
<dbReference type="EMBL" id="NBTY01000083">
    <property type="protein sequence ID" value="OTP74512.1"/>
    <property type="molecule type" value="Genomic_DNA"/>
</dbReference>
<name>A0A242MT07_CABSO</name>
<dbReference type="AlphaFoldDB" id="A0A242MT07"/>
<proteinExistence type="predicted"/>
<gene>
    <name evidence="1" type="ORF">PAMC26510_16105</name>
</gene>
<dbReference type="InterPro" id="IPR009241">
    <property type="entry name" value="HigB-like"/>
</dbReference>
<accession>A0A242MT07</accession>
<protein>
    <recommendedName>
        <fullName evidence="3">Phage-related protein</fullName>
    </recommendedName>
</protein>
<dbReference type="Pfam" id="PF05973">
    <property type="entry name" value="Gp49"/>
    <property type="match status" value="1"/>
</dbReference>
<reference evidence="1 2" key="1">
    <citation type="submission" date="2017-03" db="EMBL/GenBank/DDBJ databases">
        <title>Genome analysis of strain PAMC 26510.</title>
        <authorList>
            <person name="Oh H.-M."/>
            <person name="Yang J.-A."/>
        </authorList>
    </citation>
    <scope>NUCLEOTIDE SEQUENCE [LARGE SCALE GENOMIC DNA]</scope>
    <source>
        <strain evidence="1 2">PAMC 26510</strain>
    </source>
</reference>
<evidence type="ECO:0000313" key="2">
    <source>
        <dbReference type="Proteomes" id="UP000194546"/>
    </source>
</evidence>
<comment type="caution">
    <text evidence="1">The sequence shown here is derived from an EMBL/GenBank/DDBJ whole genome shotgun (WGS) entry which is preliminary data.</text>
</comment>